<accession>A0ABV8DHG5</accession>
<comment type="caution">
    <text evidence="1">The sequence shown here is derived from an EMBL/GenBank/DDBJ whole genome shotgun (WGS) entry which is preliminary data.</text>
</comment>
<proteinExistence type="predicted"/>
<reference evidence="2" key="1">
    <citation type="journal article" date="2019" name="Int. J. Syst. Evol. Microbiol.">
        <title>The Global Catalogue of Microorganisms (GCM) 10K type strain sequencing project: providing services to taxonomists for standard genome sequencing and annotation.</title>
        <authorList>
            <consortium name="The Broad Institute Genomics Platform"/>
            <consortium name="The Broad Institute Genome Sequencing Center for Infectious Disease"/>
            <person name="Wu L."/>
            <person name="Ma J."/>
        </authorList>
    </citation>
    <scope>NUCLEOTIDE SEQUENCE [LARGE SCALE GENOMIC DNA]</scope>
    <source>
        <strain evidence="2">CCUG 2113</strain>
    </source>
</reference>
<dbReference type="RefSeq" id="WP_055402358.1">
    <property type="nucleotide sequence ID" value="NZ_JAMXAX010000184.1"/>
</dbReference>
<protein>
    <submittedName>
        <fullName evidence="1">Uncharacterized protein</fullName>
    </submittedName>
</protein>
<evidence type="ECO:0000313" key="1">
    <source>
        <dbReference type="EMBL" id="MFC3937883.1"/>
    </source>
</evidence>
<keyword evidence="2" id="KW-1185">Reference proteome</keyword>
<dbReference type="Proteomes" id="UP001595693">
    <property type="component" value="Unassembled WGS sequence"/>
</dbReference>
<evidence type="ECO:0000313" key="2">
    <source>
        <dbReference type="Proteomes" id="UP001595693"/>
    </source>
</evidence>
<sequence>MTEYVHDIPGLAEAIASVPADGRDPRHKALLKVLRAVPGLEAVEFATSRANCYLAQRRVFTAAGELVHEDLAAWLSQEFVNDGARASVTHQRLLAADLRLSTTEITSLYLVVDRGGDESNFLQIEVELSSERLENRLMQDYGSPPRDARELLSEAQGQELPPEEQTPLGTPRYRLRRVVDMARFLELIDADEELQRARVRALRFMVSDSQSEGPPRDIGYKEIDPGLDKYPAKGRRLFKDWAASSAGQSGQRLCRHRVMQISDSKDKTTNRRWVSLVPMWTFDKKLAEVESRKGSVHALYDKLCTIDRRTGAPFAWFFYLLHGNRVHDGAGHRVLEAAEAGQIDLPENDYQVLRRWRDREYGF</sequence>
<gene>
    <name evidence="1" type="ORF">ACFOW3_24995</name>
</gene>
<name>A0ABV8DHG5_9BURK</name>
<dbReference type="EMBL" id="JBHSAJ010000145">
    <property type="protein sequence ID" value="MFC3937883.1"/>
    <property type="molecule type" value="Genomic_DNA"/>
</dbReference>
<organism evidence="1 2">
    <name type="scientific">Acidovorax facilis</name>
    <dbReference type="NCBI Taxonomy" id="12917"/>
    <lineage>
        <taxon>Bacteria</taxon>
        <taxon>Pseudomonadati</taxon>
        <taxon>Pseudomonadota</taxon>
        <taxon>Betaproteobacteria</taxon>
        <taxon>Burkholderiales</taxon>
        <taxon>Comamonadaceae</taxon>
        <taxon>Acidovorax</taxon>
    </lineage>
</organism>